<dbReference type="RefSeq" id="WP_352888324.1">
    <property type="nucleotide sequence ID" value="NZ_JBEPIJ010000005.1"/>
</dbReference>
<gene>
    <name evidence="2" type="ORF">ABSH63_06050</name>
</gene>
<dbReference type="Proteomes" id="UP001465331">
    <property type="component" value="Unassembled WGS sequence"/>
</dbReference>
<reference evidence="2 3" key="1">
    <citation type="submission" date="2024-06" db="EMBL/GenBank/DDBJ databases">
        <authorList>
            <person name="Li Z."/>
            <person name="Jiang Y."/>
        </authorList>
    </citation>
    <scope>NUCLEOTIDE SEQUENCE [LARGE SCALE GENOMIC DNA]</scope>
    <source>
        <strain evidence="2 3">HSW-8</strain>
    </source>
</reference>
<evidence type="ECO:0000259" key="1">
    <source>
        <dbReference type="Pfam" id="PF05099"/>
    </source>
</evidence>
<dbReference type="Pfam" id="PF05099">
    <property type="entry name" value="TerB"/>
    <property type="match status" value="1"/>
</dbReference>
<sequence>MLDKLAGLLRASPTMGADQPAHRHLAMAVLLVETARADFADQAEERAVMRDALVDALGLARAEAAQMVEQAFAESRQAVSLHGFIDTLNRELDADGKRQLLEWLWRVAYADGRVDPQEEARIRQLADLLFLPHADFVRLRLKVEAEHGERARA</sequence>
<evidence type="ECO:0000313" key="2">
    <source>
        <dbReference type="EMBL" id="MES0873564.1"/>
    </source>
</evidence>
<accession>A0ABV2AAV4</accession>
<comment type="caution">
    <text evidence="2">The sequence shown here is derived from an EMBL/GenBank/DDBJ whole genome shotgun (WGS) entry which is preliminary data.</text>
</comment>
<dbReference type="CDD" id="cd07313">
    <property type="entry name" value="terB_like_2"/>
    <property type="match status" value="1"/>
</dbReference>
<organism evidence="2 3">
    <name type="scientific">Sinimarinibacterium thermocellulolyticum</name>
    <dbReference type="NCBI Taxonomy" id="3170016"/>
    <lineage>
        <taxon>Bacteria</taxon>
        <taxon>Pseudomonadati</taxon>
        <taxon>Pseudomonadota</taxon>
        <taxon>Gammaproteobacteria</taxon>
        <taxon>Nevskiales</taxon>
        <taxon>Nevskiaceae</taxon>
        <taxon>Sinimarinibacterium</taxon>
    </lineage>
</organism>
<feature type="domain" description="Co-chaperone DjlA N-terminal" evidence="1">
    <location>
        <begin position="24"/>
        <end position="140"/>
    </location>
</feature>
<dbReference type="Gene3D" id="1.10.3680.10">
    <property type="entry name" value="TerB-like"/>
    <property type="match status" value="1"/>
</dbReference>
<proteinExistence type="predicted"/>
<dbReference type="InterPro" id="IPR029024">
    <property type="entry name" value="TerB-like"/>
</dbReference>
<dbReference type="EMBL" id="JBEPIJ010000005">
    <property type="protein sequence ID" value="MES0873564.1"/>
    <property type="molecule type" value="Genomic_DNA"/>
</dbReference>
<name>A0ABV2AAV4_9GAMM</name>
<dbReference type="InterPro" id="IPR007791">
    <property type="entry name" value="DjlA_N"/>
</dbReference>
<keyword evidence="3" id="KW-1185">Reference proteome</keyword>
<evidence type="ECO:0000313" key="3">
    <source>
        <dbReference type="Proteomes" id="UP001465331"/>
    </source>
</evidence>
<dbReference type="SUPFAM" id="SSF158682">
    <property type="entry name" value="TerB-like"/>
    <property type="match status" value="1"/>
</dbReference>
<protein>
    <submittedName>
        <fullName evidence="2">TerB family tellurite resistance protein</fullName>
    </submittedName>
</protein>